<evidence type="ECO:0008006" key="6">
    <source>
        <dbReference type="Google" id="ProtNLM"/>
    </source>
</evidence>
<feature type="repeat" description="ANK" evidence="3">
    <location>
        <begin position="261"/>
        <end position="300"/>
    </location>
</feature>
<dbReference type="EMBL" id="RRYP01001639">
    <property type="protein sequence ID" value="TNV85672.1"/>
    <property type="molecule type" value="Genomic_DNA"/>
</dbReference>
<dbReference type="SMART" id="SM00248">
    <property type="entry name" value="ANK"/>
    <property type="match status" value="5"/>
</dbReference>
<dbReference type="Gene3D" id="1.25.40.20">
    <property type="entry name" value="Ankyrin repeat-containing domain"/>
    <property type="match status" value="3"/>
</dbReference>
<proteinExistence type="predicted"/>
<keyword evidence="5" id="KW-1185">Reference proteome</keyword>
<comment type="caution">
    <text evidence="4">The sequence shown here is derived from an EMBL/GenBank/DDBJ whole genome shotgun (WGS) entry which is preliminary data.</text>
</comment>
<name>A0A8J8P0H9_HALGN</name>
<dbReference type="Proteomes" id="UP000785679">
    <property type="component" value="Unassembled WGS sequence"/>
</dbReference>
<dbReference type="AlphaFoldDB" id="A0A8J8P0H9"/>
<reference evidence="4" key="1">
    <citation type="submission" date="2019-06" db="EMBL/GenBank/DDBJ databases">
        <authorList>
            <person name="Zheng W."/>
        </authorList>
    </citation>
    <scope>NUCLEOTIDE SEQUENCE</scope>
    <source>
        <strain evidence="4">QDHG01</strain>
    </source>
</reference>
<evidence type="ECO:0000256" key="3">
    <source>
        <dbReference type="PROSITE-ProRule" id="PRU00023"/>
    </source>
</evidence>
<organism evidence="4 5">
    <name type="scientific">Halteria grandinella</name>
    <dbReference type="NCBI Taxonomy" id="5974"/>
    <lineage>
        <taxon>Eukaryota</taxon>
        <taxon>Sar</taxon>
        <taxon>Alveolata</taxon>
        <taxon>Ciliophora</taxon>
        <taxon>Intramacronucleata</taxon>
        <taxon>Spirotrichea</taxon>
        <taxon>Stichotrichia</taxon>
        <taxon>Sporadotrichida</taxon>
        <taxon>Halteriidae</taxon>
        <taxon>Halteria</taxon>
    </lineage>
</organism>
<evidence type="ECO:0000313" key="4">
    <source>
        <dbReference type="EMBL" id="TNV85672.1"/>
    </source>
</evidence>
<dbReference type="Pfam" id="PF12796">
    <property type="entry name" value="Ank_2"/>
    <property type="match status" value="2"/>
</dbReference>
<accession>A0A8J8P0H9</accession>
<keyword evidence="1" id="KW-0677">Repeat</keyword>
<evidence type="ECO:0000256" key="1">
    <source>
        <dbReference type="ARBA" id="ARBA00022737"/>
    </source>
</evidence>
<dbReference type="PROSITE" id="PS50088">
    <property type="entry name" value="ANK_REPEAT"/>
    <property type="match status" value="3"/>
</dbReference>
<dbReference type="InterPro" id="IPR002110">
    <property type="entry name" value="Ankyrin_rpt"/>
</dbReference>
<dbReference type="PANTHER" id="PTHR24126">
    <property type="entry name" value="ANKYRIN REPEAT, PH AND SEC7 DOMAIN CONTAINING PROTEIN SECG-RELATED"/>
    <property type="match status" value="1"/>
</dbReference>
<gene>
    <name evidence="4" type="ORF">FGO68_gene4297</name>
</gene>
<keyword evidence="2 3" id="KW-0040">ANK repeat</keyword>
<sequence length="373" mass="41662">MGQDSNPKPAQVAGTTAQQSLNQFDSVPNFSLTDFAEGSPFAKNLAKELMIVLINFGLDVNYHNKAGFTPLMEAVKNKLRTLQSFLLSGYNQKLDVNMRSKGVGKLMSTALHFAVENNDMDAARQILDYPGDPRREVGLKDQAGKNPMDIAVEMELPLMKELLTGHGGHQSSHAMQQQYQMMQIMKPISTKKNESETITVFNTIIANSMDRFQKLLLQGVDINERDAQNQVPLHYAVQHSREPMLMMLVKQGCFIDAKDNNGMTPLHLSAQKKDQQTLQANLKILERLVTFGCNIDSQMKDGSTPLHLACQLGCFANAKLLCQLGAQIGIFNYAKQTPRDVTTQKEIMDLLDRVKEERRRQNGGGDEYITDIA</sequence>
<dbReference type="OrthoDB" id="194358at2759"/>
<protein>
    <recommendedName>
        <fullName evidence="6">Ankyrin repeat domain-containing protein</fullName>
    </recommendedName>
</protein>
<evidence type="ECO:0000313" key="5">
    <source>
        <dbReference type="Proteomes" id="UP000785679"/>
    </source>
</evidence>
<dbReference type="InterPro" id="IPR036770">
    <property type="entry name" value="Ankyrin_rpt-contain_sf"/>
</dbReference>
<feature type="repeat" description="ANK" evidence="3">
    <location>
        <begin position="228"/>
        <end position="260"/>
    </location>
</feature>
<evidence type="ECO:0000256" key="2">
    <source>
        <dbReference type="ARBA" id="ARBA00023043"/>
    </source>
</evidence>
<feature type="repeat" description="ANK" evidence="3">
    <location>
        <begin position="301"/>
        <end position="333"/>
    </location>
</feature>
<dbReference type="SUPFAM" id="SSF48403">
    <property type="entry name" value="Ankyrin repeat"/>
    <property type="match status" value="1"/>
</dbReference>
<dbReference type="PROSITE" id="PS50297">
    <property type="entry name" value="ANK_REP_REGION"/>
    <property type="match status" value="2"/>
</dbReference>